<keyword evidence="3" id="KW-1185">Reference proteome</keyword>
<protein>
    <recommendedName>
        <fullName evidence="4">DinB family protein</fullName>
    </recommendedName>
</protein>
<organism evidence="2 3">
    <name type="scientific">Kribbella hippodromi</name>
    <dbReference type="NCBI Taxonomy" id="434347"/>
    <lineage>
        <taxon>Bacteria</taxon>
        <taxon>Bacillati</taxon>
        <taxon>Actinomycetota</taxon>
        <taxon>Actinomycetes</taxon>
        <taxon>Propionibacteriales</taxon>
        <taxon>Kribbellaceae</taxon>
        <taxon>Kribbella</taxon>
    </lineage>
</organism>
<evidence type="ECO:0000313" key="2">
    <source>
        <dbReference type="EMBL" id="GAA1603051.1"/>
    </source>
</evidence>
<accession>A0ABN2EC62</accession>
<reference evidence="2 3" key="1">
    <citation type="journal article" date="2019" name="Int. J. Syst. Evol. Microbiol.">
        <title>The Global Catalogue of Microorganisms (GCM) 10K type strain sequencing project: providing services to taxonomists for standard genome sequencing and annotation.</title>
        <authorList>
            <consortium name="The Broad Institute Genomics Platform"/>
            <consortium name="The Broad Institute Genome Sequencing Center for Infectious Disease"/>
            <person name="Wu L."/>
            <person name="Ma J."/>
        </authorList>
    </citation>
    <scope>NUCLEOTIDE SEQUENCE [LARGE SCALE GENOMIC DNA]</scope>
    <source>
        <strain evidence="2 3">JCM 15572</strain>
    </source>
</reference>
<name>A0ABN2EC62_9ACTN</name>
<gene>
    <name evidence="2" type="ORF">GCM10009804_69380</name>
</gene>
<proteinExistence type="predicted"/>
<dbReference type="Proteomes" id="UP001501705">
    <property type="component" value="Unassembled WGS sequence"/>
</dbReference>
<sequence length="174" mass="19456">MTQNAGTQNPGADNVGTQNPGTQNPGTQNPGEIVAQAVERSLKLVVTWPAWDGEPRISDDDRIFTPHKAVRRIADHMIDHLAEVEALLAGVPTQPDEWHASALMSAADLAPFTVEDVREAEQRLRRLGRTFELRYAALDPSEWDKPRTPNWTLREIAEHLTELDWYAEQVGDLS</sequence>
<dbReference type="EMBL" id="BAAAPH010000032">
    <property type="protein sequence ID" value="GAA1603051.1"/>
    <property type="molecule type" value="Genomic_DNA"/>
</dbReference>
<evidence type="ECO:0008006" key="4">
    <source>
        <dbReference type="Google" id="ProtNLM"/>
    </source>
</evidence>
<comment type="caution">
    <text evidence="2">The sequence shown here is derived from an EMBL/GenBank/DDBJ whole genome shotgun (WGS) entry which is preliminary data.</text>
</comment>
<feature type="compositionally biased region" description="Polar residues" evidence="1">
    <location>
        <begin position="1"/>
        <end position="30"/>
    </location>
</feature>
<feature type="region of interest" description="Disordered" evidence="1">
    <location>
        <begin position="1"/>
        <end position="32"/>
    </location>
</feature>
<evidence type="ECO:0000256" key="1">
    <source>
        <dbReference type="SAM" id="MobiDB-lite"/>
    </source>
</evidence>
<evidence type="ECO:0000313" key="3">
    <source>
        <dbReference type="Proteomes" id="UP001501705"/>
    </source>
</evidence>
<dbReference type="RefSeq" id="WP_344240588.1">
    <property type="nucleotide sequence ID" value="NZ_BAAAPH010000032.1"/>
</dbReference>